<proteinExistence type="predicted"/>
<sequence>MSPPPRAVSDGPLSIQVILPPELPGVRVSRFRTDERLWRSVKERFSVTMTYSGRAEWWGHGKVRFTSPGTLDLKQSGQVHRDLRREGPSRFQVISFDEALVTGAREALGYPASSHLRRVQFAREQPTAAPFVRLHDLLGEDRVEPSNPLELQTALTEALSALATCFGDMDEPEWRARWPVRRALQALHDALEQGITLDALAERAGLDKFHLCRAFREEVGMPPYAYLTHLRISRAMGLLTQGLTPLEVALRVGLYDQSQLNRHFKRVIGLTPGQFARAVQ</sequence>
<dbReference type="GO" id="GO:0003700">
    <property type="term" value="F:DNA-binding transcription factor activity"/>
    <property type="evidence" value="ECO:0007669"/>
    <property type="project" value="InterPro"/>
</dbReference>
<dbReference type="InterPro" id="IPR018060">
    <property type="entry name" value="HTH_AraC"/>
</dbReference>
<dbReference type="EMBL" id="MPIN01000002">
    <property type="protein sequence ID" value="OJH40914.1"/>
    <property type="molecule type" value="Genomic_DNA"/>
</dbReference>
<dbReference type="Gene3D" id="1.10.10.60">
    <property type="entry name" value="Homeodomain-like"/>
    <property type="match status" value="2"/>
</dbReference>
<gene>
    <name evidence="6" type="ORF">BON30_08310</name>
</gene>
<dbReference type="STRING" id="83449.BON30_08310"/>
<keyword evidence="4" id="KW-0804">Transcription</keyword>
<dbReference type="OrthoDB" id="112032at2"/>
<dbReference type="Proteomes" id="UP000182229">
    <property type="component" value="Unassembled WGS sequence"/>
</dbReference>
<dbReference type="RefSeq" id="WP_071897353.1">
    <property type="nucleotide sequence ID" value="NZ_MPIN01000002.1"/>
</dbReference>
<feature type="domain" description="HTH araC/xylS-type" evidence="5">
    <location>
        <begin position="181"/>
        <end position="278"/>
    </location>
</feature>
<reference evidence="7" key="1">
    <citation type="submission" date="2016-11" db="EMBL/GenBank/DDBJ databases">
        <authorList>
            <person name="Shukria A."/>
            <person name="Stevens D.C."/>
        </authorList>
    </citation>
    <scope>NUCLEOTIDE SEQUENCE [LARGE SCALE GENOMIC DNA]</scope>
    <source>
        <strain evidence="7">Cbfe23</strain>
    </source>
</reference>
<dbReference type="InterPro" id="IPR018062">
    <property type="entry name" value="HTH_AraC-typ_CS"/>
</dbReference>
<dbReference type="InterPro" id="IPR003313">
    <property type="entry name" value="AraC-bd"/>
</dbReference>
<dbReference type="PROSITE" id="PS01124">
    <property type="entry name" value="HTH_ARAC_FAMILY_2"/>
    <property type="match status" value="1"/>
</dbReference>
<dbReference type="PANTHER" id="PTHR46796">
    <property type="entry name" value="HTH-TYPE TRANSCRIPTIONAL ACTIVATOR RHAS-RELATED"/>
    <property type="match status" value="1"/>
</dbReference>
<dbReference type="Pfam" id="PF12833">
    <property type="entry name" value="HTH_18"/>
    <property type="match status" value="1"/>
</dbReference>
<dbReference type="SUPFAM" id="SSF46689">
    <property type="entry name" value="Homeodomain-like"/>
    <property type="match status" value="2"/>
</dbReference>
<evidence type="ECO:0000256" key="1">
    <source>
        <dbReference type="ARBA" id="ARBA00023015"/>
    </source>
</evidence>
<comment type="caution">
    <text evidence="6">The sequence shown here is derived from an EMBL/GenBank/DDBJ whole genome shotgun (WGS) entry which is preliminary data.</text>
</comment>
<dbReference type="InterPro" id="IPR037923">
    <property type="entry name" value="HTH-like"/>
</dbReference>
<dbReference type="AlphaFoldDB" id="A0A1L9BF63"/>
<organism evidence="6 7">
    <name type="scientific">Cystobacter ferrugineus</name>
    <dbReference type="NCBI Taxonomy" id="83449"/>
    <lineage>
        <taxon>Bacteria</taxon>
        <taxon>Pseudomonadati</taxon>
        <taxon>Myxococcota</taxon>
        <taxon>Myxococcia</taxon>
        <taxon>Myxococcales</taxon>
        <taxon>Cystobacterineae</taxon>
        <taxon>Archangiaceae</taxon>
        <taxon>Cystobacter</taxon>
    </lineage>
</organism>
<dbReference type="GO" id="GO:0043565">
    <property type="term" value="F:sequence-specific DNA binding"/>
    <property type="evidence" value="ECO:0007669"/>
    <property type="project" value="InterPro"/>
</dbReference>
<evidence type="ECO:0000256" key="3">
    <source>
        <dbReference type="ARBA" id="ARBA00023159"/>
    </source>
</evidence>
<name>A0A1L9BF63_9BACT</name>
<dbReference type="SUPFAM" id="SSF51215">
    <property type="entry name" value="Regulatory protein AraC"/>
    <property type="match status" value="1"/>
</dbReference>
<keyword evidence="1" id="KW-0805">Transcription regulation</keyword>
<dbReference type="InterPro" id="IPR009057">
    <property type="entry name" value="Homeodomain-like_sf"/>
</dbReference>
<accession>A0A1L9BF63</accession>
<keyword evidence="2" id="KW-0238">DNA-binding</keyword>
<keyword evidence="7" id="KW-1185">Reference proteome</keyword>
<protein>
    <submittedName>
        <fullName evidence="6">AraC family transcriptional regulator</fullName>
    </submittedName>
</protein>
<dbReference type="Pfam" id="PF02311">
    <property type="entry name" value="AraC_binding"/>
    <property type="match status" value="1"/>
</dbReference>
<evidence type="ECO:0000313" key="7">
    <source>
        <dbReference type="Proteomes" id="UP000182229"/>
    </source>
</evidence>
<dbReference type="InterPro" id="IPR050204">
    <property type="entry name" value="AraC_XylS_family_regulators"/>
</dbReference>
<dbReference type="PROSITE" id="PS00041">
    <property type="entry name" value="HTH_ARAC_FAMILY_1"/>
    <property type="match status" value="1"/>
</dbReference>
<reference evidence="6 7" key="2">
    <citation type="submission" date="2016-12" db="EMBL/GenBank/DDBJ databases">
        <title>Draft Genome Sequence of Cystobacter ferrugineus Strain Cbfe23.</title>
        <authorList>
            <person name="Akbar S."/>
            <person name="Dowd S.E."/>
            <person name="Stevens D.C."/>
        </authorList>
    </citation>
    <scope>NUCLEOTIDE SEQUENCE [LARGE SCALE GENOMIC DNA]</scope>
    <source>
        <strain evidence="6 7">Cbfe23</strain>
    </source>
</reference>
<evidence type="ECO:0000256" key="2">
    <source>
        <dbReference type="ARBA" id="ARBA00023125"/>
    </source>
</evidence>
<evidence type="ECO:0000256" key="4">
    <source>
        <dbReference type="ARBA" id="ARBA00023163"/>
    </source>
</evidence>
<evidence type="ECO:0000259" key="5">
    <source>
        <dbReference type="PROSITE" id="PS01124"/>
    </source>
</evidence>
<keyword evidence="3" id="KW-0010">Activator</keyword>
<evidence type="ECO:0000313" key="6">
    <source>
        <dbReference type="EMBL" id="OJH40914.1"/>
    </source>
</evidence>
<dbReference type="SMART" id="SM00342">
    <property type="entry name" value="HTH_ARAC"/>
    <property type="match status" value="1"/>
</dbReference>